<evidence type="ECO:0000256" key="5">
    <source>
        <dbReference type="ARBA" id="ARBA00023136"/>
    </source>
</evidence>
<sequence>MSKQISSWRAVWLALRSRRTAAVSLLSFSSGLPLGLVWIAIPTWLAREGVDIRIIGLFTLAQAPWSFKFLWSPLMDRYALPLPRLGRKLGWTLLWQIALLIGTLLLGGVALRPDTLWIIGSLTLAIAFASASQDIAIDAYAVEVLEPDEQGVAVGARIAIYRAAMFVAGGLSITLAGLWSWPVMFTILALLYLPMLAVTLLAPKSAADRLQTPPSLREAVWEPFVGFLSRRRALELLAFVVLYKLADNLGGALIRPFLVQTGFNDFDVGIATATIGLIATLVGTFLGGMLTTAMGLGHALWVFGALQIASNLGYVLIAEVGVNRPLMYAAMGFESLTTGMGTGAFSVLLLRMTMKQFSATQYALFSSLFALPRILAGPVTGVMVDAIGWREFFLFTIAVGIPGMLMLQRFSPLGKREPEIQQPAEIEPRVLSRGELVRRAVIGGLVAFGIAALSVALLDAFKHQKAAAGFDLLAPLTALFDPADVSGWVSLFGVTLFSIVMALATAATAAARSRKS</sequence>
<dbReference type="Gene3D" id="1.20.1250.20">
    <property type="entry name" value="MFS general substrate transporter like domains"/>
    <property type="match status" value="1"/>
</dbReference>
<keyword evidence="3 6" id="KW-0812">Transmembrane</keyword>
<dbReference type="PANTHER" id="PTHR12778:SF10">
    <property type="entry name" value="MAJOR FACILITATOR SUPERFAMILY DOMAIN-CONTAINING PROTEIN 3"/>
    <property type="match status" value="1"/>
</dbReference>
<evidence type="ECO:0000256" key="1">
    <source>
        <dbReference type="ARBA" id="ARBA00004141"/>
    </source>
</evidence>
<keyword evidence="4 6" id="KW-1133">Transmembrane helix</keyword>
<dbReference type="OrthoDB" id="9787815at2"/>
<dbReference type="InParanoid" id="A0A1B4XIW9"/>
<feature type="transmembrane region" description="Helical" evidence="6">
    <location>
        <begin position="270"/>
        <end position="292"/>
    </location>
</feature>
<evidence type="ECO:0000256" key="4">
    <source>
        <dbReference type="ARBA" id="ARBA00022989"/>
    </source>
</evidence>
<organism evidence="7 8">
    <name type="scientific">Sulfuricaulis limicola</name>
    <dbReference type="NCBI Taxonomy" id="1620215"/>
    <lineage>
        <taxon>Bacteria</taxon>
        <taxon>Pseudomonadati</taxon>
        <taxon>Pseudomonadota</taxon>
        <taxon>Gammaproteobacteria</taxon>
        <taxon>Acidiferrobacterales</taxon>
        <taxon>Acidiferrobacteraceae</taxon>
        <taxon>Sulfuricaulis</taxon>
    </lineage>
</organism>
<feature type="transmembrane region" description="Helical" evidence="6">
    <location>
        <begin position="185"/>
        <end position="202"/>
    </location>
</feature>
<evidence type="ECO:0000256" key="2">
    <source>
        <dbReference type="ARBA" id="ARBA00022448"/>
    </source>
</evidence>
<feature type="transmembrane region" description="Helical" evidence="6">
    <location>
        <begin position="158"/>
        <end position="179"/>
    </location>
</feature>
<feature type="transmembrane region" description="Helical" evidence="6">
    <location>
        <begin position="236"/>
        <end position="258"/>
    </location>
</feature>
<feature type="transmembrane region" description="Helical" evidence="6">
    <location>
        <begin position="436"/>
        <end position="458"/>
    </location>
</feature>
<evidence type="ECO:0000256" key="6">
    <source>
        <dbReference type="SAM" id="Phobius"/>
    </source>
</evidence>
<feature type="transmembrane region" description="Helical" evidence="6">
    <location>
        <begin position="329"/>
        <end position="350"/>
    </location>
</feature>
<feature type="transmembrane region" description="Helical" evidence="6">
    <location>
        <begin position="117"/>
        <end position="137"/>
    </location>
</feature>
<keyword evidence="5 6" id="KW-0472">Membrane</keyword>
<dbReference type="InterPro" id="IPR004752">
    <property type="entry name" value="AmpG_permease/AT-1"/>
</dbReference>
<feature type="transmembrane region" description="Helical" evidence="6">
    <location>
        <begin position="92"/>
        <end position="111"/>
    </location>
</feature>
<dbReference type="EMBL" id="AP014879">
    <property type="protein sequence ID" value="BAV34738.1"/>
    <property type="molecule type" value="Genomic_DNA"/>
</dbReference>
<dbReference type="GO" id="GO:0016020">
    <property type="term" value="C:membrane"/>
    <property type="evidence" value="ECO:0007669"/>
    <property type="project" value="UniProtKB-SubCell"/>
</dbReference>
<feature type="transmembrane region" description="Helical" evidence="6">
    <location>
        <begin position="21"/>
        <end position="46"/>
    </location>
</feature>
<dbReference type="RefSeq" id="WP_096361445.1">
    <property type="nucleotide sequence ID" value="NZ_AP014879.1"/>
</dbReference>
<feature type="transmembrane region" description="Helical" evidence="6">
    <location>
        <begin position="362"/>
        <end position="381"/>
    </location>
</feature>
<dbReference type="Pfam" id="PF07690">
    <property type="entry name" value="MFS_1"/>
    <property type="match status" value="1"/>
</dbReference>
<dbReference type="InterPro" id="IPR011701">
    <property type="entry name" value="MFS"/>
</dbReference>
<accession>A0A1B4XIW9</accession>
<feature type="transmembrane region" description="Helical" evidence="6">
    <location>
        <begin position="52"/>
        <end position="71"/>
    </location>
</feature>
<dbReference type="GO" id="GO:0022857">
    <property type="term" value="F:transmembrane transporter activity"/>
    <property type="evidence" value="ECO:0007669"/>
    <property type="project" value="InterPro"/>
</dbReference>
<comment type="subcellular location">
    <subcellularLocation>
        <location evidence="1">Membrane</location>
        <topology evidence="1">Multi-pass membrane protein</topology>
    </subcellularLocation>
</comment>
<feature type="transmembrane region" description="Helical" evidence="6">
    <location>
        <begin position="488"/>
        <end position="511"/>
    </location>
</feature>
<keyword evidence="2" id="KW-0813">Transport</keyword>
<reference evidence="7 8" key="1">
    <citation type="submission" date="2015-05" db="EMBL/GenBank/DDBJ databases">
        <title>Complete genome sequence of a sulfur-oxidizing gammaproteobacterium strain HA5.</title>
        <authorList>
            <person name="Miura A."/>
            <person name="Kojima H."/>
            <person name="Fukui M."/>
        </authorList>
    </citation>
    <scope>NUCLEOTIDE SEQUENCE [LARGE SCALE GENOMIC DNA]</scope>
    <source>
        <strain evidence="7 8">HA5</strain>
    </source>
</reference>
<dbReference type="Proteomes" id="UP000243180">
    <property type="component" value="Chromosome"/>
</dbReference>
<feature type="transmembrane region" description="Helical" evidence="6">
    <location>
        <begin position="387"/>
        <end position="407"/>
    </location>
</feature>
<dbReference type="NCBIfam" id="TIGR00901">
    <property type="entry name" value="2A0125"/>
    <property type="match status" value="1"/>
</dbReference>
<gene>
    <name evidence="7" type="ORF">SCL_2461</name>
</gene>
<keyword evidence="8" id="KW-1185">Reference proteome</keyword>
<dbReference type="FunCoup" id="A0A1B4XIW9">
    <property type="interactions" value="123"/>
</dbReference>
<evidence type="ECO:0000256" key="3">
    <source>
        <dbReference type="ARBA" id="ARBA00022692"/>
    </source>
</evidence>
<dbReference type="AlphaFoldDB" id="A0A1B4XIW9"/>
<dbReference type="InterPro" id="IPR036259">
    <property type="entry name" value="MFS_trans_sf"/>
</dbReference>
<feature type="transmembrane region" description="Helical" evidence="6">
    <location>
        <begin position="299"/>
        <end position="317"/>
    </location>
</feature>
<proteinExistence type="predicted"/>
<evidence type="ECO:0000313" key="7">
    <source>
        <dbReference type="EMBL" id="BAV34738.1"/>
    </source>
</evidence>
<evidence type="ECO:0000313" key="8">
    <source>
        <dbReference type="Proteomes" id="UP000243180"/>
    </source>
</evidence>
<name>A0A1B4XIW9_9GAMM</name>
<dbReference type="PANTHER" id="PTHR12778">
    <property type="entry name" value="SOLUTE CARRIER FAMILY 33 ACETYL-COA TRANSPORTER -RELATED"/>
    <property type="match status" value="1"/>
</dbReference>
<dbReference type="KEGG" id="slim:SCL_2461"/>
<dbReference type="SUPFAM" id="SSF103473">
    <property type="entry name" value="MFS general substrate transporter"/>
    <property type="match status" value="1"/>
</dbReference>
<protein>
    <submittedName>
        <fullName evidence="7">Major facilitator transporter</fullName>
    </submittedName>
</protein>